<organism evidence="3 4">
    <name type="scientific">Agathobaculum hominis</name>
    <dbReference type="NCBI Taxonomy" id="2763014"/>
    <lineage>
        <taxon>Bacteria</taxon>
        <taxon>Bacillati</taxon>
        <taxon>Bacillota</taxon>
        <taxon>Clostridia</taxon>
        <taxon>Eubacteriales</taxon>
        <taxon>Butyricicoccaceae</taxon>
        <taxon>Agathobaculum</taxon>
    </lineage>
</organism>
<feature type="domain" description="Nucleoside transporter/FeoB GTPase Gate" evidence="2">
    <location>
        <begin position="33"/>
        <end position="127"/>
    </location>
</feature>
<proteinExistence type="predicted"/>
<reference evidence="3 4" key="1">
    <citation type="submission" date="2020-08" db="EMBL/GenBank/DDBJ databases">
        <title>Genome public.</title>
        <authorList>
            <person name="Liu C."/>
            <person name="Sun Q."/>
        </authorList>
    </citation>
    <scope>NUCLEOTIDE SEQUENCE [LARGE SCALE GENOMIC DNA]</scope>
    <source>
        <strain evidence="3 4">M2</strain>
    </source>
</reference>
<dbReference type="InterPro" id="IPR011642">
    <property type="entry name" value="Gate_dom"/>
</dbReference>
<dbReference type="Pfam" id="PF07670">
    <property type="entry name" value="Gate"/>
    <property type="match status" value="1"/>
</dbReference>
<keyword evidence="4" id="KW-1185">Reference proteome</keyword>
<evidence type="ECO:0000313" key="4">
    <source>
        <dbReference type="Proteomes" id="UP000641741"/>
    </source>
</evidence>
<keyword evidence="1" id="KW-1133">Transmembrane helix</keyword>
<name>A0ABR7GLJ0_9FIRM</name>
<feature type="transmembrane region" description="Helical" evidence="1">
    <location>
        <begin position="139"/>
        <end position="158"/>
    </location>
</feature>
<feature type="transmembrane region" description="Helical" evidence="1">
    <location>
        <begin position="69"/>
        <end position="91"/>
    </location>
</feature>
<dbReference type="EMBL" id="JACOPK010000003">
    <property type="protein sequence ID" value="MBC5695169.1"/>
    <property type="molecule type" value="Genomic_DNA"/>
</dbReference>
<protein>
    <recommendedName>
        <fullName evidence="2">Nucleoside transporter/FeoB GTPase Gate domain-containing protein</fullName>
    </recommendedName>
</protein>
<feature type="transmembrane region" description="Helical" evidence="1">
    <location>
        <begin position="178"/>
        <end position="207"/>
    </location>
</feature>
<sequence>MRILCVLLLVLPLLFPWPCAEGVRRGLALAAGSALPALFPFFVAGELLTASHADRALSRLLAPLLRRVFALPQAGAAPVVLGLTGGYPVGAAACASLLREGRLSASDARREALFCSCASPGFCIALAGVTLFGSAKTGALLYGIQVVSALLTGIFVSRGTENGQTIPVSPEPSDSRPFSVVFCSAVRHAAAVSLDVTAFLVTFSAVLTLMEPVFSRAPALRLLSGLLELTSGLAALSGSFLPKNTLFVLVSFLLAFGGASVLMQMQAVAAADGLDLPGLVRAKLLHGALAAALSAALCRAFPSCVPAFAPARPVSSPSAVSAGVLAAVTVLYIFYSGKKRDDTL</sequence>
<accession>A0ABR7GLJ0</accession>
<keyword evidence="1" id="KW-0812">Transmembrane</keyword>
<dbReference type="Proteomes" id="UP000641741">
    <property type="component" value="Unassembled WGS sequence"/>
</dbReference>
<feature type="transmembrane region" description="Helical" evidence="1">
    <location>
        <begin position="111"/>
        <end position="132"/>
    </location>
</feature>
<gene>
    <name evidence="3" type="ORF">H8S02_04305</name>
</gene>
<feature type="transmembrane region" description="Helical" evidence="1">
    <location>
        <begin position="26"/>
        <end position="48"/>
    </location>
</feature>
<evidence type="ECO:0000313" key="3">
    <source>
        <dbReference type="EMBL" id="MBC5695169.1"/>
    </source>
</evidence>
<feature type="transmembrane region" description="Helical" evidence="1">
    <location>
        <begin position="314"/>
        <end position="335"/>
    </location>
</feature>
<comment type="caution">
    <text evidence="3">The sequence shown here is derived from an EMBL/GenBank/DDBJ whole genome shotgun (WGS) entry which is preliminary data.</text>
</comment>
<evidence type="ECO:0000256" key="1">
    <source>
        <dbReference type="SAM" id="Phobius"/>
    </source>
</evidence>
<keyword evidence="1" id="KW-0472">Membrane</keyword>
<evidence type="ECO:0000259" key="2">
    <source>
        <dbReference type="Pfam" id="PF07670"/>
    </source>
</evidence>
<feature type="transmembrane region" description="Helical" evidence="1">
    <location>
        <begin position="219"/>
        <end position="240"/>
    </location>
</feature>
<feature type="transmembrane region" description="Helical" evidence="1">
    <location>
        <begin position="246"/>
        <end position="263"/>
    </location>
</feature>
<dbReference type="RefSeq" id="WP_186969460.1">
    <property type="nucleotide sequence ID" value="NZ_JACOPK010000003.1"/>
</dbReference>